<proteinExistence type="predicted"/>
<keyword evidence="2" id="KW-1185">Reference proteome</keyword>
<sequence length="54" mass="5910">MPHKGVLRNLETLHSSAVMYSLYSTYKRLDAFFGCDLSVGEDTGDHDPLLPGGP</sequence>
<dbReference type="Proteomes" id="UP001162483">
    <property type="component" value="Unassembled WGS sequence"/>
</dbReference>
<evidence type="ECO:0000313" key="1">
    <source>
        <dbReference type="EMBL" id="CAI9548762.1"/>
    </source>
</evidence>
<dbReference type="EMBL" id="CATNWA010004835">
    <property type="protein sequence ID" value="CAI9548762.1"/>
    <property type="molecule type" value="Genomic_DNA"/>
</dbReference>
<name>A0ABN9BN39_9NEOB</name>
<evidence type="ECO:0000313" key="2">
    <source>
        <dbReference type="Proteomes" id="UP001162483"/>
    </source>
</evidence>
<feature type="non-terminal residue" evidence="1">
    <location>
        <position position="54"/>
    </location>
</feature>
<accession>A0ABN9BN39</accession>
<reference evidence="1" key="1">
    <citation type="submission" date="2023-05" db="EMBL/GenBank/DDBJ databases">
        <authorList>
            <person name="Stuckert A."/>
        </authorList>
    </citation>
    <scope>NUCLEOTIDE SEQUENCE</scope>
</reference>
<organism evidence="1 2">
    <name type="scientific">Staurois parvus</name>
    <dbReference type="NCBI Taxonomy" id="386267"/>
    <lineage>
        <taxon>Eukaryota</taxon>
        <taxon>Metazoa</taxon>
        <taxon>Chordata</taxon>
        <taxon>Craniata</taxon>
        <taxon>Vertebrata</taxon>
        <taxon>Euteleostomi</taxon>
        <taxon>Amphibia</taxon>
        <taxon>Batrachia</taxon>
        <taxon>Anura</taxon>
        <taxon>Neobatrachia</taxon>
        <taxon>Ranoidea</taxon>
        <taxon>Ranidae</taxon>
        <taxon>Staurois</taxon>
    </lineage>
</organism>
<comment type="caution">
    <text evidence="1">The sequence shown here is derived from an EMBL/GenBank/DDBJ whole genome shotgun (WGS) entry which is preliminary data.</text>
</comment>
<protein>
    <submittedName>
        <fullName evidence="1">Uncharacterized protein</fullName>
    </submittedName>
</protein>
<gene>
    <name evidence="1" type="ORF">SPARVUS_LOCUS3220398</name>
</gene>